<evidence type="ECO:0000313" key="3">
    <source>
        <dbReference type="Proteomes" id="UP001223420"/>
    </source>
</evidence>
<keyword evidence="1" id="KW-0472">Membrane</keyword>
<dbReference type="Proteomes" id="UP001223420">
    <property type="component" value="Unassembled WGS sequence"/>
</dbReference>
<accession>A0AAJ1TRP4</accession>
<keyword evidence="1" id="KW-0812">Transmembrane</keyword>
<protein>
    <submittedName>
        <fullName evidence="2">Uncharacterized protein</fullName>
    </submittedName>
</protein>
<dbReference type="AlphaFoldDB" id="A0AAJ1TRP4"/>
<keyword evidence="1" id="KW-1133">Transmembrane helix</keyword>
<comment type="caution">
    <text evidence="2">The sequence shown here is derived from an EMBL/GenBank/DDBJ whole genome shotgun (WGS) entry which is preliminary data.</text>
</comment>
<reference evidence="2" key="1">
    <citation type="submission" date="2023-07" db="EMBL/GenBank/DDBJ databases">
        <title>Genomic Encyclopedia of Type Strains, Phase IV (KMG-IV): sequencing the most valuable type-strain genomes for metagenomic binning, comparative biology and taxonomic classification.</title>
        <authorList>
            <person name="Goeker M."/>
        </authorList>
    </citation>
    <scope>NUCLEOTIDE SEQUENCE</scope>
    <source>
        <strain evidence="2">DSM 19569</strain>
    </source>
</reference>
<name>A0AAJ1TRP4_9HYPH</name>
<organism evidence="2 3">
    <name type="scientific">Methylobacterium brachiatum</name>
    <dbReference type="NCBI Taxonomy" id="269660"/>
    <lineage>
        <taxon>Bacteria</taxon>
        <taxon>Pseudomonadati</taxon>
        <taxon>Pseudomonadota</taxon>
        <taxon>Alphaproteobacteria</taxon>
        <taxon>Hyphomicrobiales</taxon>
        <taxon>Methylobacteriaceae</taxon>
        <taxon>Methylobacterium</taxon>
    </lineage>
</organism>
<feature type="transmembrane region" description="Helical" evidence="1">
    <location>
        <begin position="38"/>
        <end position="55"/>
    </location>
</feature>
<gene>
    <name evidence="2" type="ORF">QO001_002553</name>
</gene>
<evidence type="ECO:0000313" key="2">
    <source>
        <dbReference type="EMBL" id="MDQ0543624.1"/>
    </source>
</evidence>
<proteinExistence type="predicted"/>
<sequence length="104" mass="11018">MRVETRRLVAEPLPPLTLPRTKSRRSPRIDPLLRLRRIAYLLAALGLPAIGIVAADKVHGLCETGTFRTAAIPPSGGATLAGAVARLRAAEAVVAKAISTDMRS</sequence>
<evidence type="ECO:0000256" key="1">
    <source>
        <dbReference type="SAM" id="Phobius"/>
    </source>
</evidence>
<dbReference type="EMBL" id="JAUSWL010000004">
    <property type="protein sequence ID" value="MDQ0543624.1"/>
    <property type="molecule type" value="Genomic_DNA"/>
</dbReference>